<feature type="coiled-coil region" evidence="1">
    <location>
        <begin position="103"/>
        <end position="221"/>
    </location>
</feature>
<comment type="caution">
    <text evidence="3">The sequence shown here is derived from an EMBL/GenBank/DDBJ whole genome shotgun (WGS) entry which is preliminary data.</text>
</comment>
<evidence type="ECO:0000313" key="3">
    <source>
        <dbReference type="EMBL" id="KAK3046960.1"/>
    </source>
</evidence>
<evidence type="ECO:0000256" key="2">
    <source>
        <dbReference type="SAM" id="MobiDB-lite"/>
    </source>
</evidence>
<dbReference type="Proteomes" id="UP001271007">
    <property type="component" value="Unassembled WGS sequence"/>
</dbReference>
<protein>
    <submittedName>
        <fullName evidence="3">Uncharacterized protein</fullName>
    </submittedName>
</protein>
<accession>A0AAJ0DBG9</accession>
<feature type="compositionally biased region" description="Basic and acidic residues" evidence="2">
    <location>
        <begin position="538"/>
        <end position="549"/>
    </location>
</feature>
<sequence>MSTWKQTDVSRDARPHTPAPANQDGFKMTTKGAFENLIAAAKVLASSETIGSVVSLFDKIPDLEASIKSKDEQMMDMDVKMEKEVEKHKTAHKESLLVYDAAKDDLKSEVANSKALVASLQSKIEEKDAAIETLKTDEADLKARIEKLKASVDTQKEKAKKSTALVTELRESVKESKADQDRLQDAFQKQQNLLSQSEAGLKRSQNEYEILRKESSSMSRRLEGMRSLTVSLSDGDPMATITKLDDVWLAVSALVCSTFFRDLPNSVFQNQAIWNGLKQSRYDELALPIPQSNTNAAKQMRCVAIMANIARAIDTYILQPTDFLPSNGGLRGLLVRQAQDESRKEAALRAMIQALLPTQQDTAATSRIDEACNDVMHDVGGLLPREAVATFKGELTDIVENTRDIWRQVRRSRDAVEPSFVRTEYSDWHWHQLQFEGDKAIVLDSAPSTNTSMDESLFAVFPQFNLLHEEAQGPVTHGVLLMRSLVEEARRELDPQPSSPRVGRSNSILARFQIPRRVPLETYSGHGPEAKSFLEQQSSEKRSDGPEGD</sequence>
<keyword evidence="4" id="KW-1185">Reference proteome</keyword>
<organism evidence="3 4">
    <name type="scientific">Extremus antarcticus</name>
    <dbReference type="NCBI Taxonomy" id="702011"/>
    <lineage>
        <taxon>Eukaryota</taxon>
        <taxon>Fungi</taxon>
        <taxon>Dikarya</taxon>
        <taxon>Ascomycota</taxon>
        <taxon>Pezizomycotina</taxon>
        <taxon>Dothideomycetes</taxon>
        <taxon>Dothideomycetidae</taxon>
        <taxon>Mycosphaerellales</taxon>
        <taxon>Extremaceae</taxon>
        <taxon>Extremus</taxon>
    </lineage>
</organism>
<feature type="region of interest" description="Disordered" evidence="2">
    <location>
        <begin position="520"/>
        <end position="549"/>
    </location>
</feature>
<keyword evidence="1" id="KW-0175">Coiled coil</keyword>
<feature type="region of interest" description="Disordered" evidence="2">
    <location>
        <begin position="1"/>
        <end position="26"/>
    </location>
</feature>
<evidence type="ECO:0000313" key="4">
    <source>
        <dbReference type="Proteomes" id="UP001271007"/>
    </source>
</evidence>
<dbReference type="AlphaFoldDB" id="A0AAJ0DBG9"/>
<reference evidence="3" key="1">
    <citation type="submission" date="2023-04" db="EMBL/GenBank/DDBJ databases">
        <title>Black Yeasts Isolated from many extreme environments.</title>
        <authorList>
            <person name="Coleine C."/>
            <person name="Stajich J.E."/>
            <person name="Selbmann L."/>
        </authorList>
    </citation>
    <scope>NUCLEOTIDE SEQUENCE</scope>
    <source>
        <strain evidence="3">CCFEE 5312</strain>
    </source>
</reference>
<name>A0AAJ0DBG9_9PEZI</name>
<dbReference type="EMBL" id="JAWDJX010000073">
    <property type="protein sequence ID" value="KAK3046960.1"/>
    <property type="molecule type" value="Genomic_DNA"/>
</dbReference>
<gene>
    <name evidence="3" type="ORF">LTR09_011600</name>
</gene>
<proteinExistence type="predicted"/>
<evidence type="ECO:0000256" key="1">
    <source>
        <dbReference type="SAM" id="Coils"/>
    </source>
</evidence>